<keyword evidence="2" id="KW-0479">Metal-binding</keyword>
<comment type="caution">
    <text evidence="4">The sequence shown here is derived from an EMBL/GenBank/DDBJ whole genome shotgun (WGS) entry which is preliminary data.</text>
</comment>
<dbReference type="Gene3D" id="3.90.850.10">
    <property type="entry name" value="Fumarylacetoacetase-like, C-terminal domain"/>
    <property type="match status" value="1"/>
</dbReference>
<protein>
    <recommendedName>
        <fullName evidence="3">Fumarylacetoacetase-like C-terminal domain-containing protein</fullName>
    </recommendedName>
</protein>
<reference evidence="5" key="1">
    <citation type="journal article" date="2019" name="Int. J. Syst. Evol. Microbiol.">
        <title>The Global Catalogue of Microorganisms (GCM) 10K type strain sequencing project: providing services to taxonomists for standard genome sequencing and annotation.</title>
        <authorList>
            <consortium name="The Broad Institute Genomics Platform"/>
            <consortium name="The Broad Institute Genome Sequencing Center for Infectious Disease"/>
            <person name="Wu L."/>
            <person name="Ma J."/>
        </authorList>
    </citation>
    <scope>NUCLEOTIDE SEQUENCE [LARGE SCALE GENOMIC DNA]</scope>
    <source>
        <strain evidence="5">JCM 17137</strain>
    </source>
</reference>
<organism evidence="4 5">
    <name type="scientific">Salinactinospora qingdaonensis</name>
    <dbReference type="NCBI Taxonomy" id="702744"/>
    <lineage>
        <taxon>Bacteria</taxon>
        <taxon>Bacillati</taxon>
        <taxon>Actinomycetota</taxon>
        <taxon>Actinomycetes</taxon>
        <taxon>Streptosporangiales</taxon>
        <taxon>Nocardiopsidaceae</taxon>
        <taxon>Salinactinospora</taxon>
    </lineage>
</organism>
<evidence type="ECO:0000313" key="5">
    <source>
        <dbReference type="Proteomes" id="UP001500908"/>
    </source>
</evidence>
<evidence type="ECO:0000259" key="3">
    <source>
        <dbReference type="Pfam" id="PF01557"/>
    </source>
</evidence>
<dbReference type="EMBL" id="BAABDD010000012">
    <property type="protein sequence ID" value="GAA3747603.1"/>
    <property type="molecule type" value="Genomic_DNA"/>
</dbReference>
<dbReference type="InterPro" id="IPR051121">
    <property type="entry name" value="FAH"/>
</dbReference>
<comment type="similarity">
    <text evidence="1">Belongs to the FAH family.</text>
</comment>
<dbReference type="InterPro" id="IPR011234">
    <property type="entry name" value="Fumarylacetoacetase-like_C"/>
</dbReference>
<name>A0ABP7FT44_9ACTN</name>
<feature type="domain" description="Fumarylacetoacetase-like C-terminal" evidence="3">
    <location>
        <begin position="68"/>
        <end position="136"/>
    </location>
</feature>
<dbReference type="InterPro" id="IPR036663">
    <property type="entry name" value="Fumarylacetoacetase_C_sf"/>
</dbReference>
<dbReference type="PANTHER" id="PTHR42796">
    <property type="entry name" value="FUMARYLACETOACETATE HYDROLASE DOMAIN-CONTAINING PROTEIN 2A-RELATED"/>
    <property type="match status" value="1"/>
</dbReference>
<evidence type="ECO:0000256" key="2">
    <source>
        <dbReference type="ARBA" id="ARBA00022723"/>
    </source>
</evidence>
<proteinExistence type="inferred from homology"/>
<gene>
    <name evidence="4" type="ORF">GCM10022402_28690</name>
</gene>
<evidence type="ECO:0000256" key="1">
    <source>
        <dbReference type="ARBA" id="ARBA00010211"/>
    </source>
</evidence>
<evidence type="ECO:0000313" key="4">
    <source>
        <dbReference type="EMBL" id="GAA3747603.1"/>
    </source>
</evidence>
<dbReference type="RefSeq" id="WP_344971915.1">
    <property type="nucleotide sequence ID" value="NZ_BAABDD010000012.1"/>
</dbReference>
<dbReference type="PANTHER" id="PTHR42796:SF4">
    <property type="entry name" value="FUMARYLACETOACETATE HYDROLASE DOMAIN-CONTAINING PROTEIN 2A"/>
    <property type="match status" value="1"/>
</dbReference>
<dbReference type="Proteomes" id="UP001500908">
    <property type="component" value="Unassembled WGS sequence"/>
</dbReference>
<keyword evidence="5" id="KW-1185">Reference proteome</keyword>
<dbReference type="Pfam" id="PF01557">
    <property type="entry name" value="FAA_hydrolase"/>
    <property type="match status" value="1"/>
</dbReference>
<accession>A0ABP7FT44</accession>
<dbReference type="SUPFAM" id="SSF56529">
    <property type="entry name" value="FAH"/>
    <property type="match status" value="1"/>
</dbReference>
<sequence>MKLTAIRSVAGTRAARVDDNGQAGLGCADLEKLSVRPDRRALAALATASRPALELVEFAPAVPRASEAVCVGLNCRPHILKMGRDLPEHPTLLVKFAEALLGAADDIDLAPESDAVDSEAESTIVVGATVHRADEPPTADAVTKRAAGGEDAALAEWLTGRAPHAPGLGPWL</sequence>